<sequence length="208" mass="24834">MFFILHNFEEVTKKDVELPAVVVGPSNDEQSLDFNFQEFRKLQYSEPNIPVIHLLYTSGVCTTQDLDVIMSHMNNARYLREIDFSRFHYFIRTKVYSSLKKMGVKSVLGASCTRYRRSIPFFMMYKITTKLIYWDEKSFYFEHKFINVRDNFIHTIILSKQTTIGMKMSLNEFLKELEPEICLPEINDDLRLWLESMQYSSQKLKKKD</sequence>
<dbReference type="InterPro" id="IPR051490">
    <property type="entry name" value="THEM6_lcsJ_thioesterase"/>
</dbReference>
<dbReference type="AlphaFoldDB" id="A0A834KFP3"/>
<dbReference type="SUPFAM" id="SSF54637">
    <property type="entry name" value="Thioesterase/thiol ester dehydrase-isomerase"/>
    <property type="match status" value="1"/>
</dbReference>
<reference evidence="3" key="1">
    <citation type="journal article" date="2020" name="G3 (Bethesda)">
        <title>High-Quality Assemblies for Three Invasive Social Wasps from the &lt;i&gt;Vespula&lt;/i&gt; Genus.</title>
        <authorList>
            <person name="Harrop T.W.R."/>
            <person name="Guhlin J."/>
            <person name="McLaughlin G.M."/>
            <person name="Permina E."/>
            <person name="Stockwell P."/>
            <person name="Gilligan J."/>
            <person name="Le Lec M.F."/>
            <person name="Gruber M.A.M."/>
            <person name="Quinn O."/>
            <person name="Lovegrove M."/>
            <person name="Duncan E.J."/>
            <person name="Remnant E.J."/>
            <person name="Van Eeckhoven J."/>
            <person name="Graham B."/>
            <person name="Knapp R.A."/>
            <person name="Langford K.W."/>
            <person name="Kronenberg Z."/>
            <person name="Press M.O."/>
            <person name="Eacker S.M."/>
            <person name="Wilson-Rankin E.E."/>
            <person name="Purcell J."/>
            <person name="Lester P.J."/>
            <person name="Dearden P.K."/>
        </authorList>
    </citation>
    <scope>NUCLEOTIDE SEQUENCE</scope>
    <source>
        <strain evidence="3">Linc-1</strain>
    </source>
</reference>
<dbReference type="EMBL" id="JACSDZ010000004">
    <property type="protein sequence ID" value="KAF7405848.1"/>
    <property type="molecule type" value="Genomic_DNA"/>
</dbReference>
<dbReference type="PANTHER" id="PTHR12475">
    <property type="match status" value="1"/>
</dbReference>
<gene>
    <name evidence="3" type="ORF">HZH68_005217</name>
</gene>
<evidence type="ECO:0000313" key="3">
    <source>
        <dbReference type="EMBL" id="KAF7405848.1"/>
    </source>
</evidence>
<dbReference type="CDD" id="cd00586">
    <property type="entry name" value="4HBT"/>
    <property type="match status" value="1"/>
</dbReference>
<dbReference type="Gene3D" id="3.10.129.10">
    <property type="entry name" value="Hotdog Thioesterase"/>
    <property type="match status" value="1"/>
</dbReference>
<organism evidence="3 4">
    <name type="scientific">Vespula germanica</name>
    <name type="common">German yellow jacket</name>
    <name type="synonym">Paravespula germanica</name>
    <dbReference type="NCBI Taxonomy" id="30212"/>
    <lineage>
        <taxon>Eukaryota</taxon>
        <taxon>Metazoa</taxon>
        <taxon>Ecdysozoa</taxon>
        <taxon>Arthropoda</taxon>
        <taxon>Hexapoda</taxon>
        <taxon>Insecta</taxon>
        <taxon>Pterygota</taxon>
        <taxon>Neoptera</taxon>
        <taxon>Endopterygota</taxon>
        <taxon>Hymenoptera</taxon>
        <taxon>Apocrita</taxon>
        <taxon>Aculeata</taxon>
        <taxon>Vespoidea</taxon>
        <taxon>Vespidae</taxon>
        <taxon>Vespinae</taxon>
        <taxon>Vespula</taxon>
    </lineage>
</organism>
<comment type="similarity">
    <text evidence="1">Belongs to the THEM6 family.</text>
</comment>
<evidence type="ECO:0000256" key="1">
    <source>
        <dbReference type="ARBA" id="ARBA00038228"/>
    </source>
</evidence>
<dbReference type="Pfam" id="PF13279">
    <property type="entry name" value="4HBT_2"/>
    <property type="match status" value="1"/>
</dbReference>
<keyword evidence="4" id="KW-1185">Reference proteome</keyword>
<dbReference type="Proteomes" id="UP000617340">
    <property type="component" value="Unassembled WGS sequence"/>
</dbReference>
<evidence type="ECO:0000256" key="2">
    <source>
        <dbReference type="ARBA" id="ARBA00041112"/>
    </source>
</evidence>
<accession>A0A834KFP3</accession>
<dbReference type="PANTHER" id="PTHR12475:SF4">
    <property type="entry name" value="PROTEIN THEM6"/>
    <property type="match status" value="1"/>
</dbReference>
<dbReference type="InterPro" id="IPR029069">
    <property type="entry name" value="HotDog_dom_sf"/>
</dbReference>
<proteinExistence type="inferred from homology"/>
<name>A0A834KFP3_VESGE</name>
<comment type="caution">
    <text evidence="3">The sequence shown here is derived from an EMBL/GenBank/DDBJ whole genome shotgun (WGS) entry which is preliminary data.</text>
</comment>
<protein>
    <recommendedName>
        <fullName evidence="2">Protein THEM6</fullName>
    </recommendedName>
</protein>
<evidence type="ECO:0000313" key="4">
    <source>
        <dbReference type="Proteomes" id="UP000617340"/>
    </source>
</evidence>